<keyword evidence="1" id="KW-0433">Leucine-rich repeat</keyword>
<dbReference type="InterPro" id="IPR001611">
    <property type="entry name" value="Leu-rich_rpt"/>
</dbReference>
<dbReference type="Pfam" id="PF00787">
    <property type="entry name" value="PX"/>
    <property type="match status" value="1"/>
</dbReference>
<gene>
    <name evidence="4" type="ORF">ABEB36_010628</name>
</gene>
<dbReference type="InterPro" id="IPR036871">
    <property type="entry name" value="PX_dom_sf"/>
</dbReference>
<dbReference type="InterPro" id="IPR001683">
    <property type="entry name" value="PX_dom"/>
</dbReference>
<reference evidence="4 5" key="1">
    <citation type="submission" date="2024-05" db="EMBL/GenBank/DDBJ databases">
        <title>Genetic variation in Jamaican populations of the coffee berry borer (Hypothenemus hampei).</title>
        <authorList>
            <person name="Errbii M."/>
            <person name="Myrie A."/>
        </authorList>
    </citation>
    <scope>NUCLEOTIDE SEQUENCE [LARGE SCALE GENOMIC DNA]</scope>
    <source>
        <strain evidence="4">JA-Hopewell-2020-01-JO</strain>
        <tissue evidence="4">Whole body</tissue>
    </source>
</reference>
<dbReference type="Pfam" id="PF00560">
    <property type="entry name" value="LRR_1"/>
    <property type="match status" value="1"/>
</dbReference>
<proteinExistence type="predicted"/>
<dbReference type="InterPro" id="IPR032675">
    <property type="entry name" value="LRR_dom_sf"/>
</dbReference>
<dbReference type="PANTHER" id="PTHR15454:SF35">
    <property type="entry name" value="NISCHARIN"/>
    <property type="match status" value="1"/>
</dbReference>
<dbReference type="Pfam" id="PF13855">
    <property type="entry name" value="LRR_8"/>
    <property type="match status" value="1"/>
</dbReference>
<evidence type="ECO:0000313" key="4">
    <source>
        <dbReference type="EMBL" id="KAL1492371.1"/>
    </source>
</evidence>
<protein>
    <recommendedName>
        <fullName evidence="3">PX domain-containing protein</fullName>
    </recommendedName>
</protein>
<dbReference type="Proteomes" id="UP001566132">
    <property type="component" value="Unassembled WGS sequence"/>
</dbReference>
<dbReference type="SUPFAM" id="SSF52075">
    <property type="entry name" value="Outer arm dynein light chain 1"/>
    <property type="match status" value="1"/>
</dbReference>
<evidence type="ECO:0000313" key="5">
    <source>
        <dbReference type="Proteomes" id="UP001566132"/>
    </source>
</evidence>
<dbReference type="Gene3D" id="3.30.1520.10">
    <property type="entry name" value="Phox-like domain"/>
    <property type="match status" value="1"/>
</dbReference>
<dbReference type="PANTHER" id="PTHR15454">
    <property type="entry name" value="NISCHARIN RELATED"/>
    <property type="match status" value="1"/>
</dbReference>
<dbReference type="PROSITE" id="PS51450">
    <property type="entry name" value="LRR"/>
    <property type="match status" value="3"/>
</dbReference>
<feature type="domain" description="PX" evidence="3">
    <location>
        <begin position="5"/>
        <end position="125"/>
    </location>
</feature>
<keyword evidence="5" id="KW-1185">Reference proteome</keyword>
<dbReference type="AlphaFoldDB" id="A0ABD1EGV1"/>
<evidence type="ECO:0000256" key="2">
    <source>
        <dbReference type="ARBA" id="ARBA00022737"/>
    </source>
</evidence>
<dbReference type="SUPFAM" id="SSF64268">
    <property type="entry name" value="PX domain"/>
    <property type="match status" value="1"/>
</dbReference>
<keyword evidence="2" id="KW-0677">Repeat</keyword>
<evidence type="ECO:0000259" key="3">
    <source>
        <dbReference type="PROSITE" id="PS50195"/>
    </source>
</evidence>
<sequence>MASLWRNQNETSILIPTTKEFSNVTYYIIRVCVGEVKWTVKHRYKEFFNLHNKLVADHGVSKDILPSKKVIGNKSNQFIETRRKALEEYLQKILIFLKRTMPKVFVEFLDFHVYDIYFLLQELTLKCSAEIDFIVSSTKTFTMTPLELHAISEFLKCPFPEADHLEEPLDLGPILDMCSQLDSLIVIGSSNDYLQSNIVLNKLSFDLTPLKIHNTFEMKNLKLNMINSLGSLRTTLNMLKVRYTNAKSISDVLQCDVLHKNTLEGSEKWVGLHTLDLSNNNLVEIDLTIALAENLRCLILNDNMISSITNLSHLHKLEELSIVNNLITVCDQLHMKVGNIKSLNLSQNNIVSTKAFYKLYSLESLDLSCNKITEVEELKFLSKLPCLENLRLTGNNVSTIVDYRIKVLELFGDRAGDICLDSEKPSQPELDKVSVLSALRVVKEGKTPDLALDKSNNLN</sequence>
<dbReference type="FunFam" id="3.30.1520.10:FF:000020">
    <property type="entry name" value="nischarin isoform X1"/>
    <property type="match status" value="1"/>
</dbReference>
<accession>A0ABD1EGV1</accession>
<comment type="caution">
    <text evidence="4">The sequence shown here is derived from an EMBL/GenBank/DDBJ whole genome shotgun (WGS) entry which is preliminary data.</text>
</comment>
<dbReference type="SMART" id="SM00365">
    <property type="entry name" value="LRR_SD22"/>
    <property type="match status" value="3"/>
</dbReference>
<dbReference type="PROSITE" id="PS50195">
    <property type="entry name" value="PX"/>
    <property type="match status" value="1"/>
</dbReference>
<dbReference type="EMBL" id="JBDJPC010000008">
    <property type="protein sequence ID" value="KAL1492371.1"/>
    <property type="molecule type" value="Genomic_DNA"/>
</dbReference>
<organism evidence="4 5">
    <name type="scientific">Hypothenemus hampei</name>
    <name type="common">Coffee berry borer</name>
    <dbReference type="NCBI Taxonomy" id="57062"/>
    <lineage>
        <taxon>Eukaryota</taxon>
        <taxon>Metazoa</taxon>
        <taxon>Ecdysozoa</taxon>
        <taxon>Arthropoda</taxon>
        <taxon>Hexapoda</taxon>
        <taxon>Insecta</taxon>
        <taxon>Pterygota</taxon>
        <taxon>Neoptera</taxon>
        <taxon>Endopterygota</taxon>
        <taxon>Coleoptera</taxon>
        <taxon>Polyphaga</taxon>
        <taxon>Cucujiformia</taxon>
        <taxon>Curculionidae</taxon>
        <taxon>Scolytinae</taxon>
        <taxon>Hypothenemus</taxon>
    </lineage>
</organism>
<name>A0ABD1EGV1_HYPHA</name>
<dbReference type="Gene3D" id="3.80.10.10">
    <property type="entry name" value="Ribonuclease Inhibitor"/>
    <property type="match status" value="2"/>
</dbReference>
<evidence type="ECO:0000256" key="1">
    <source>
        <dbReference type="ARBA" id="ARBA00022614"/>
    </source>
</evidence>
<dbReference type="SMART" id="SM00312">
    <property type="entry name" value="PX"/>
    <property type="match status" value="1"/>
</dbReference>